<comment type="caution">
    <text evidence="1">The sequence shown here is derived from an EMBL/GenBank/DDBJ whole genome shotgun (WGS) entry which is preliminary data.</text>
</comment>
<dbReference type="EMBL" id="BARV01044962">
    <property type="protein sequence ID" value="GAI64810.1"/>
    <property type="molecule type" value="Genomic_DNA"/>
</dbReference>
<protein>
    <submittedName>
        <fullName evidence="1">Uncharacterized protein</fullName>
    </submittedName>
</protein>
<accession>X1RNR6</accession>
<evidence type="ECO:0000313" key="1">
    <source>
        <dbReference type="EMBL" id="GAI64810.1"/>
    </source>
</evidence>
<sequence length="38" mass="4175">KRDCECVNALQGAIVTSPELISAEQKKKLNLIIGKYIS</sequence>
<gene>
    <name evidence="1" type="ORF">S06H3_66194</name>
</gene>
<dbReference type="AlphaFoldDB" id="X1RNR6"/>
<name>X1RNR6_9ZZZZ</name>
<proteinExistence type="predicted"/>
<reference evidence="1" key="1">
    <citation type="journal article" date="2014" name="Front. Microbiol.">
        <title>High frequency of phylogenetically diverse reductive dehalogenase-homologous genes in deep subseafloor sedimentary metagenomes.</title>
        <authorList>
            <person name="Kawai M."/>
            <person name="Futagami T."/>
            <person name="Toyoda A."/>
            <person name="Takaki Y."/>
            <person name="Nishi S."/>
            <person name="Hori S."/>
            <person name="Arai W."/>
            <person name="Tsubouchi T."/>
            <person name="Morono Y."/>
            <person name="Uchiyama I."/>
            <person name="Ito T."/>
            <person name="Fujiyama A."/>
            <person name="Inagaki F."/>
            <person name="Takami H."/>
        </authorList>
    </citation>
    <scope>NUCLEOTIDE SEQUENCE</scope>
    <source>
        <strain evidence="1">Expedition CK06-06</strain>
    </source>
</reference>
<feature type="non-terminal residue" evidence="1">
    <location>
        <position position="1"/>
    </location>
</feature>
<organism evidence="1">
    <name type="scientific">marine sediment metagenome</name>
    <dbReference type="NCBI Taxonomy" id="412755"/>
    <lineage>
        <taxon>unclassified sequences</taxon>
        <taxon>metagenomes</taxon>
        <taxon>ecological metagenomes</taxon>
    </lineage>
</organism>